<dbReference type="Proteomes" id="UP001458880">
    <property type="component" value="Unassembled WGS sequence"/>
</dbReference>
<feature type="transmembrane region" description="Helical" evidence="1">
    <location>
        <begin position="7"/>
        <end position="25"/>
    </location>
</feature>
<protein>
    <submittedName>
        <fullName evidence="2">Uncharacterized protein</fullName>
    </submittedName>
</protein>
<evidence type="ECO:0000256" key="1">
    <source>
        <dbReference type="SAM" id="Phobius"/>
    </source>
</evidence>
<dbReference type="EMBL" id="JASPKY010000201">
    <property type="protein sequence ID" value="KAK9721236.1"/>
    <property type="molecule type" value="Genomic_DNA"/>
</dbReference>
<evidence type="ECO:0000313" key="2">
    <source>
        <dbReference type="EMBL" id="KAK9721236.1"/>
    </source>
</evidence>
<dbReference type="AlphaFoldDB" id="A0AAW1KNR4"/>
<feature type="transmembrane region" description="Helical" evidence="1">
    <location>
        <begin position="37"/>
        <end position="56"/>
    </location>
</feature>
<keyword evidence="1" id="KW-1133">Transmembrane helix</keyword>
<organism evidence="2 3">
    <name type="scientific">Popillia japonica</name>
    <name type="common">Japanese beetle</name>
    <dbReference type="NCBI Taxonomy" id="7064"/>
    <lineage>
        <taxon>Eukaryota</taxon>
        <taxon>Metazoa</taxon>
        <taxon>Ecdysozoa</taxon>
        <taxon>Arthropoda</taxon>
        <taxon>Hexapoda</taxon>
        <taxon>Insecta</taxon>
        <taxon>Pterygota</taxon>
        <taxon>Neoptera</taxon>
        <taxon>Endopterygota</taxon>
        <taxon>Coleoptera</taxon>
        <taxon>Polyphaga</taxon>
        <taxon>Scarabaeiformia</taxon>
        <taxon>Scarabaeidae</taxon>
        <taxon>Rutelinae</taxon>
        <taxon>Popillia</taxon>
    </lineage>
</organism>
<name>A0AAW1KNR4_POPJA</name>
<keyword evidence="1" id="KW-0812">Transmembrane</keyword>
<keyword evidence="1" id="KW-0472">Membrane</keyword>
<keyword evidence="3" id="KW-1185">Reference proteome</keyword>
<gene>
    <name evidence="2" type="ORF">QE152_g21663</name>
</gene>
<proteinExistence type="predicted"/>
<feature type="transmembrane region" description="Helical" evidence="1">
    <location>
        <begin position="68"/>
        <end position="86"/>
    </location>
</feature>
<reference evidence="2 3" key="1">
    <citation type="journal article" date="2024" name="BMC Genomics">
        <title>De novo assembly and annotation of Popillia japonica's genome with initial clues to its potential as an invasive pest.</title>
        <authorList>
            <person name="Cucini C."/>
            <person name="Boschi S."/>
            <person name="Funari R."/>
            <person name="Cardaioli E."/>
            <person name="Iannotti N."/>
            <person name="Marturano G."/>
            <person name="Paoli F."/>
            <person name="Bruttini M."/>
            <person name="Carapelli A."/>
            <person name="Frati F."/>
            <person name="Nardi F."/>
        </authorList>
    </citation>
    <scope>NUCLEOTIDE SEQUENCE [LARGE SCALE GENOMIC DNA]</scope>
    <source>
        <strain evidence="2">DMR45628</strain>
    </source>
</reference>
<comment type="caution">
    <text evidence="2">The sequence shown here is derived from an EMBL/GenBank/DDBJ whole genome shotgun (WGS) entry which is preliminary data.</text>
</comment>
<sequence>MEICTKLVWDLLSVTSISLLDYLEFLPLGPSVAYKVWFAYQILLGGADEFAITFFFAFNSIAKDLKAVLHDGLLALIMAFLLTYKYKATNFTFYANFREAHINEVTSIGVVLGSGDKSFNPIMEICTKLRHRQAVHYVHICERLDLNNCLKEVYDETGIRVDFQYDRNLNRNRVLNTGEDTK</sequence>
<evidence type="ECO:0000313" key="3">
    <source>
        <dbReference type="Proteomes" id="UP001458880"/>
    </source>
</evidence>
<accession>A0AAW1KNR4</accession>